<organism evidence="2 3">
    <name type="scientific">Lepraria finkii</name>
    <dbReference type="NCBI Taxonomy" id="1340010"/>
    <lineage>
        <taxon>Eukaryota</taxon>
        <taxon>Fungi</taxon>
        <taxon>Dikarya</taxon>
        <taxon>Ascomycota</taxon>
        <taxon>Pezizomycotina</taxon>
        <taxon>Lecanoromycetes</taxon>
        <taxon>OSLEUM clade</taxon>
        <taxon>Lecanoromycetidae</taxon>
        <taxon>Lecanorales</taxon>
        <taxon>Lecanorineae</taxon>
        <taxon>Stereocaulaceae</taxon>
        <taxon>Lepraria</taxon>
    </lineage>
</organism>
<feature type="compositionally biased region" description="Basic residues" evidence="1">
    <location>
        <begin position="33"/>
        <end position="42"/>
    </location>
</feature>
<name>A0ABR4BBJ7_9LECA</name>
<evidence type="ECO:0000256" key="1">
    <source>
        <dbReference type="SAM" id="MobiDB-lite"/>
    </source>
</evidence>
<proteinExistence type="predicted"/>
<feature type="compositionally biased region" description="Low complexity" evidence="1">
    <location>
        <begin position="1"/>
        <end position="11"/>
    </location>
</feature>
<feature type="region of interest" description="Disordered" evidence="1">
    <location>
        <begin position="1"/>
        <end position="67"/>
    </location>
</feature>
<dbReference type="EMBL" id="JBHFEH010000014">
    <property type="protein sequence ID" value="KAL2054798.1"/>
    <property type="molecule type" value="Genomic_DNA"/>
</dbReference>
<protein>
    <submittedName>
        <fullName evidence="2">Uncharacterized protein</fullName>
    </submittedName>
</protein>
<keyword evidence="3" id="KW-1185">Reference proteome</keyword>
<dbReference type="Proteomes" id="UP001590951">
    <property type="component" value="Unassembled WGS sequence"/>
</dbReference>
<sequence length="67" mass="7334">MRGRPSSSLSPPATPPPSPPSPPQRQREASFKFSKRLMKSKKLSSSVHGTLTQPVVYSISDDEQGLR</sequence>
<gene>
    <name evidence="2" type="ORF">ABVK25_005102</name>
</gene>
<comment type="caution">
    <text evidence="2">The sequence shown here is derived from an EMBL/GenBank/DDBJ whole genome shotgun (WGS) entry which is preliminary data.</text>
</comment>
<evidence type="ECO:0000313" key="3">
    <source>
        <dbReference type="Proteomes" id="UP001590951"/>
    </source>
</evidence>
<reference evidence="2 3" key="1">
    <citation type="submission" date="2024-09" db="EMBL/GenBank/DDBJ databases">
        <title>Rethinking Asexuality: The Enigmatic Case of Functional Sexual Genes in Lepraria (Stereocaulaceae).</title>
        <authorList>
            <person name="Doellman M."/>
            <person name="Sun Y."/>
            <person name="Barcenas-Pena A."/>
            <person name="Lumbsch H.T."/>
            <person name="Grewe F."/>
        </authorList>
    </citation>
    <scope>NUCLEOTIDE SEQUENCE [LARGE SCALE GENOMIC DNA]</scope>
    <source>
        <strain evidence="2 3">Grewe 0041</strain>
    </source>
</reference>
<evidence type="ECO:0000313" key="2">
    <source>
        <dbReference type="EMBL" id="KAL2054798.1"/>
    </source>
</evidence>
<accession>A0ABR4BBJ7</accession>
<feature type="compositionally biased region" description="Pro residues" evidence="1">
    <location>
        <begin position="12"/>
        <end position="23"/>
    </location>
</feature>